<dbReference type="AlphaFoldDB" id="A0A8T0LFL4"/>
<reference evidence="3 4" key="1">
    <citation type="submission" date="2020-05" db="EMBL/GenBank/DDBJ databases">
        <title>Vigna angularis (adzuki bean) Var. LongXiaoDou No. 4 denovo assembly.</title>
        <authorList>
            <person name="Xiang H."/>
        </authorList>
    </citation>
    <scope>NUCLEOTIDE SEQUENCE [LARGE SCALE GENOMIC DNA]</scope>
    <source>
        <tissue evidence="3">Leaf</tissue>
    </source>
</reference>
<organism evidence="3 4">
    <name type="scientific">Phaseolus angularis</name>
    <name type="common">Azuki bean</name>
    <name type="synonym">Vigna angularis</name>
    <dbReference type="NCBI Taxonomy" id="3914"/>
    <lineage>
        <taxon>Eukaryota</taxon>
        <taxon>Viridiplantae</taxon>
        <taxon>Streptophyta</taxon>
        <taxon>Embryophyta</taxon>
        <taxon>Tracheophyta</taxon>
        <taxon>Spermatophyta</taxon>
        <taxon>Magnoliopsida</taxon>
        <taxon>eudicotyledons</taxon>
        <taxon>Gunneridae</taxon>
        <taxon>Pentapetalae</taxon>
        <taxon>rosids</taxon>
        <taxon>fabids</taxon>
        <taxon>Fabales</taxon>
        <taxon>Fabaceae</taxon>
        <taxon>Papilionoideae</taxon>
        <taxon>50 kb inversion clade</taxon>
        <taxon>NPAAA clade</taxon>
        <taxon>indigoferoid/millettioid clade</taxon>
        <taxon>Phaseoleae</taxon>
        <taxon>Vigna</taxon>
    </lineage>
</organism>
<comment type="caution">
    <text evidence="3">The sequence shown here is derived from an EMBL/GenBank/DDBJ whole genome shotgun (WGS) entry which is preliminary data.</text>
</comment>
<feature type="compositionally biased region" description="Basic and acidic residues" evidence="2">
    <location>
        <begin position="1"/>
        <end position="22"/>
    </location>
</feature>
<evidence type="ECO:0000313" key="4">
    <source>
        <dbReference type="Proteomes" id="UP000743370"/>
    </source>
</evidence>
<dbReference type="InterPro" id="IPR037176">
    <property type="entry name" value="Osmotin/thaumatin-like_sf"/>
</dbReference>
<name>A0A8T0LFL4_PHAAN</name>
<proteinExistence type="inferred from homology"/>
<dbReference type="InterPro" id="IPR001938">
    <property type="entry name" value="Thaumatin"/>
</dbReference>
<comment type="similarity">
    <text evidence="1">Belongs to the thaumatin family.</text>
</comment>
<dbReference type="Gene3D" id="2.60.110.10">
    <property type="entry name" value="Thaumatin"/>
    <property type="match status" value="1"/>
</dbReference>
<gene>
    <name evidence="3" type="ORF">HKW66_Vig0036270</name>
</gene>
<dbReference type="Pfam" id="PF00314">
    <property type="entry name" value="Thaumatin"/>
    <property type="match status" value="1"/>
</dbReference>
<dbReference type="PROSITE" id="PS51367">
    <property type="entry name" value="THAUMATIN_2"/>
    <property type="match status" value="1"/>
</dbReference>
<dbReference type="SMART" id="SM00205">
    <property type="entry name" value="THN"/>
    <property type="match status" value="1"/>
</dbReference>
<dbReference type="EMBL" id="JABFOF010000001">
    <property type="protein sequence ID" value="KAG2408805.1"/>
    <property type="molecule type" value="Genomic_DNA"/>
</dbReference>
<dbReference type="PANTHER" id="PTHR31048">
    <property type="entry name" value="OS03G0233200 PROTEIN"/>
    <property type="match status" value="1"/>
</dbReference>
<protein>
    <submittedName>
        <fullName evidence="3">Thaumatin-like protein</fullName>
    </submittedName>
</protein>
<accession>A0A8T0LFL4</accession>
<sequence length="133" mass="14216">MLVEPRGKLHRDGMRGGLERRVSGGAEGEGGIDGPYATPETCKASSYSELLKSACPRAYSFAYDDATSTFTCASANYLITFCPSSTKRSIKSGNGKFPVAVDISVGHGYGEKSPKLMILGLATVLLTIWWELS</sequence>
<evidence type="ECO:0000313" key="3">
    <source>
        <dbReference type="EMBL" id="KAG2408805.1"/>
    </source>
</evidence>
<dbReference type="Proteomes" id="UP000743370">
    <property type="component" value="Unassembled WGS sequence"/>
</dbReference>
<evidence type="ECO:0000256" key="2">
    <source>
        <dbReference type="SAM" id="MobiDB-lite"/>
    </source>
</evidence>
<evidence type="ECO:0000256" key="1">
    <source>
        <dbReference type="ARBA" id="ARBA00010607"/>
    </source>
</evidence>
<feature type="region of interest" description="Disordered" evidence="2">
    <location>
        <begin position="1"/>
        <end position="35"/>
    </location>
</feature>
<dbReference type="SUPFAM" id="SSF49870">
    <property type="entry name" value="Osmotin, thaumatin-like protein"/>
    <property type="match status" value="1"/>
</dbReference>